<feature type="disulfide bond" evidence="7">
    <location>
        <begin position="200"/>
        <end position="210"/>
    </location>
</feature>
<dbReference type="PANTHER" id="PTHR48071">
    <property type="entry name" value="SRCR DOMAIN-CONTAINING PROTEIN"/>
    <property type="match status" value="1"/>
</dbReference>
<keyword evidence="4" id="KW-0677">Repeat</keyword>
<evidence type="ECO:0000256" key="2">
    <source>
        <dbReference type="ARBA" id="ARBA00022525"/>
    </source>
</evidence>
<keyword evidence="5 7" id="KW-1015">Disulfide bond</keyword>
<dbReference type="PANTHER" id="PTHR48071:SF15">
    <property type="entry name" value="SRCR DOMAIN-CONTAINING PROTEIN"/>
    <property type="match status" value="1"/>
</dbReference>
<evidence type="ECO:0000256" key="7">
    <source>
        <dbReference type="PROSITE-ProRule" id="PRU00196"/>
    </source>
</evidence>
<feature type="disulfide bond" evidence="7">
    <location>
        <begin position="303"/>
        <end position="313"/>
    </location>
</feature>
<comment type="caution">
    <text evidence="11">The sequence shown here is derived from an EMBL/GenBank/DDBJ whole genome shotgun (WGS) entry which is preliminary data.</text>
</comment>
<dbReference type="PRINTS" id="PR00258">
    <property type="entry name" value="SPERACTRCPTR"/>
</dbReference>
<dbReference type="FunFam" id="3.10.250.10:FF:000002">
    <property type="entry name" value="Scavenger receptor cysteine-rich type 1 protein M130"/>
    <property type="match status" value="1"/>
</dbReference>
<feature type="region of interest" description="Disordered" evidence="8">
    <location>
        <begin position="494"/>
        <end position="517"/>
    </location>
</feature>
<evidence type="ECO:0000256" key="3">
    <source>
        <dbReference type="ARBA" id="ARBA00022729"/>
    </source>
</evidence>
<feature type="disulfide bond" evidence="7">
    <location>
        <begin position="155"/>
        <end position="219"/>
    </location>
</feature>
<dbReference type="GO" id="GO:0005886">
    <property type="term" value="C:plasma membrane"/>
    <property type="evidence" value="ECO:0007669"/>
    <property type="project" value="TreeGrafter"/>
</dbReference>
<organism evidence="11 12">
    <name type="scientific">Alosa alosa</name>
    <name type="common">allis shad</name>
    <dbReference type="NCBI Taxonomy" id="278164"/>
    <lineage>
        <taxon>Eukaryota</taxon>
        <taxon>Metazoa</taxon>
        <taxon>Chordata</taxon>
        <taxon>Craniata</taxon>
        <taxon>Vertebrata</taxon>
        <taxon>Euteleostomi</taxon>
        <taxon>Actinopterygii</taxon>
        <taxon>Neopterygii</taxon>
        <taxon>Teleostei</taxon>
        <taxon>Clupei</taxon>
        <taxon>Clupeiformes</taxon>
        <taxon>Clupeoidei</taxon>
        <taxon>Clupeidae</taxon>
        <taxon>Alosa</taxon>
    </lineage>
</organism>
<dbReference type="GO" id="GO:0004252">
    <property type="term" value="F:serine-type endopeptidase activity"/>
    <property type="evidence" value="ECO:0007669"/>
    <property type="project" value="TreeGrafter"/>
</dbReference>
<evidence type="ECO:0000256" key="1">
    <source>
        <dbReference type="ARBA" id="ARBA00004613"/>
    </source>
</evidence>
<feature type="domain" description="SRCR" evidence="10">
    <location>
        <begin position="235"/>
        <end position="334"/>
    </location>
</feature>
<feature type="domain" description="SRCR" evidence="10">
    <location>
        <begin position="131"/>
        <end position="230"/>
    </location>
</feature>
<reference evidence="11" key="1">
    <citation type="submission" date="2020-10" db="EMBL/GenBank/DDBJ databases">
        <title>Chromosome-scale genome assembly of the Allis shad, Alosa alosa.</title>
        <authorList>
            <person name="Margot Z."/>
            <person name="Christophe K."/>
            <person name="Cabau C."/>
            <person name="Louis A."/>
            <person name="Berthelot C."/>
            <person name="Parey E."/>
            <person name="Roest Crollius H."/>
            <person name="Montfort J."/>
            <person name="Robinson-Rechavi M."/>
            <person name="Bucao C."/>
            <person name="Bouchez O."/>
            <person name="Gislard M."/>
            <person name="Lluch J."/>
            <person name="Milhes M."/>
            <person name="Lampietro C."/>
            <person name="Lopez Roques C."/>
            <person name="Donnadieu C."/>
            <person name="Braasch I."/>
            <person name="Desvignes T."/>
            <person name="Postlethwait J."/>
            <person name="Bobe J."/>
            <person name="Guiguen Y."/>
        </authorList>
    </citation>
    <scope>NUCLEOTIDE SEQUENCE</scope>
    <source>
        <strain evidence="11">M-15738</strain>
        <tissue evidence="11">Blood</tissue>
    </source>
</reference>
<dbReference type="Gene3D" id="3.10.250.10">
    <property type="entry name" value="SRCR-like domain"/>
    <property type="match status" value="2"/>
</dbReference>
<dbReference type="SMART" id="SM00202">
    <property type="entry name" value="SR"/>
    <property type="match status" value="2"/>
</dbReference>
<feature type="chain" id="PRO_5043820598" description="SRCR domain-containing protein" evidence="9">
    <location>
        <begin position="19"/>
        <end position="655"/>
    </location>
</feature>
<keyword evidence="6" id="KW-0325">Glycoprotein</keyword>
<protein>
    <recommendedName>
        <fullName evidence="10">SRCR domain-containing protein</fullName>
    </recommendedName>
</protein>
<evidence type="ECO:0000256" key="6">
    <source>
        <dbReference type="ARBA" id="ARBA00023180"/>
    </source>
</evidence>
<proteinExistence type="predicted"/>
<evidence type="ECO:0000259" key="10">
    <source>
        <dbReference type="PROSITE" id="PS50287"/>
    </source>
</evidence>
<evidence type="ECO:0000256" key="4">
    <source>
        <dbReference type="ARBA" id="ARBA00022737"/>
    </source>
</evidence>
<evidence type="ECO:0000313" key="12">
    <source>
        <dbReference type="Proteomes" id="UP000823561"/>
    </source>
</evidence>
<dbReference type="AlphaFoldDB" id="A0AAV6FU16"/>
<dbReference type="GO" id="GO:0005615">
    <property type="term" value="C:extracellular space"/>
    <property type="evidence" value="ECO:0007669"/>
    <property type="project" value="TreeGrafter"/>
</dbReference>
<dbReference type="InterPro" id="IPR036772">
    <property type="entry name" value="SRCR-like_dom_sf"/>
</dbReference>
<dbReference type="InterPro" id="IPR001190">
    <property type="entry name" value="SRCR"/>
</dbReference>
<dbReference type="PROSITE" id="PS50287">
    <property type="entry name" value="SRCR_2"/>
    <property type="match status" value="2"/>
</dbReference>
<dbReference type="Pfam" id="PF00530">
    <property type="entry name" value="SRCR"/>
    <property type="match status" value="2"/>
</dbReference>
<sequence length="655" mass="71793">MYLLKLIMFFQILRYGAHQNLTSPTAVTTLTKEEPYPRVTLLKQTCTWTLQRDMESNVTLTQELRLTLTQQICQSLNCGEVDRFSETSAPPNSTCLSHCLQVSHTGLENCSEVVANDCKVLTKVICGHSKVQLVGADHRCGGRVEVWQEEWGTVCDDDWDLNDANIVCAQLGCGYAVMAMGQDGRFGPGHGSILLDNLNCTGHEGNLWECPGRRGTDDCGHKEDAGVVCSEFKDVRLSGGLDRCSGRVEIHRNGTWGTVCDTCWAKEEANIVCSMLNCGRAVQFSAFNPRFTHDNSTKWYYVCYPKHTSLWHCQEFANSPVLCTDSKAAGLICSNSLGLPPTPTLDTTMTTSKDVSPYASTVSVRAGEPLITLSPEQLACVALSAALLIALIANIIICCRHRRQDKLLIQRKKRELQSSGERHENVYRDGIDLVNVISNNFEADHTDHSVEMSASAPSYYPQSSIDSSVSCDTDHDGSLSVELAHPLSTFRNSRKYSSERRTPTAGVSHMSSLTEEACNPPEDMATLHAGYYGPPLVDNCQPNRTSYAGTVDSFDSSSTSSGECYENTGAASSALPDIEAPIYDQTDDFLLHDGNHTGDRRRLLTATHNFSQGVAVESPSSGEDSPIYSPVSMEPPDAEDESSDCDYDDVVSYLQ</sequence>
<keyword evidence="2" id="KW-0964">Secreted</keyword>
<evidence type="ECO:0000256" key="9">
    <source>
        <dbReference type="SAM" id="SignalP"/>
    </source>
</evidence>
<evidence type="ECO:0000256" key="8">
    <source>
        <dbReference type="SAM" id="MobiDB-lite"/>
    </source>
</evidence>
<dbReference type="SUPFAM" id="SSF56487">
    <property type="entry name" value="SRCR-like"/>
    <property type="match status" value="2"/>
</dbReference>
<feature type="region of interest" description="Disordered" evidence="8">
    <location>
        <begin position="613"/>
        <end position="655"/>
    </location>
</feature>
<gene>
    <name evidence="11" type="ORF">AALO_G00257420</name>
</gene>
<comment type="caution">
    <text evidence="7">Lacks conserved residue(s) required for the propagation of feature annotation.</text>
</comment>
<comment type="subcellular location">
    <subcellularLocation>
        <location evidence="1">Secreted</location>
    </subcellularLocation>
</comment>
<feature type="compositionally biased region" description="Acidic residues" evidence="8">
    <location>
        <begin position="636"/>
        <end position="649"/>
    </location>
</feature>
<dbReference type="FunFam" id="3.10.250.10:FF:000017">
    <property type="entry name" value="CD6 molecule"/>
    <property type="match status" value="1"/>
</dbReference>
<keyword evidence="12" id="KW-1185">Reference proteome</keyword>
<accession>A0AAV6FU16</accession>
<name>A0AAV6FU16_9TELE</name>
<evidence type="ECO:0000313" key="11">
    <source>
        <dbReference type="EMBL" id="KAG5264732.1"/>
    </source>
</evidence>
<evidence type="ECO:0000256" key="5">
    <source>
        <dbReference type="ARBA" id="ARBA00023157"/>
    </source>
</evidence>
<feature type="signal peptide" evidence="9">
    <location>
        <begin position="1"/>
        <end position="18"/>
    </location>
</feature>
<keyword evidence="3 9" id="KW-0732">Signal</keyword>
<feature type="disulfide bond" evidence="7">
    <location>
        <begin position="168"/>
        <end position="229"/>
    </location>
</feature>
<feature type="compositionally biased region" description="Polar residues" evidence="8">
    <location>
        <begin position="613"/>
        <end position="623"/>
    </location>
</feature>
<dbReference type="GO" id="GO:0031638">
    <property type="term" value="P:zymogen activation"/>
    <property type="evidence" value="ECO:0007669"/>
    <property type="project" value="TreeGrafter"/>
</dbReference>
<dbReference type="Proteomes" id="UP000823561">
    <property type="component" value="Chromosome 20"/>
</dbReference>
<dbReference type="EMBL" id="JADWDJ010000020">
    <property type="protein sequence ID" value="KAG5264732.1"/>
    <property type="molecule type" value="Genomic_DNA"/>
</dbReference>